<dbReference type="GO" id="GO:0004853">
    <property type="term" value="F:uroporphyrinogen decarboxylase activity"/>
    <property type="evidence" value="ECO:0007669"/>
    <property type="project" value="InterPro"/>
</dbReference>
<dbReference type="Gene3D" id="3.20.20.210">
    <property type="match status" value="1"/>
</dbReference>
<reference evidence="2" key="1">
    <citation type="journal article" date="2015" name="Nature">
        <title>Complex archaea that bridge the gap between prokaryotes and eukaryotes.</title>
        <authorList>
            <person name="Spang A."/>
            <person name="Saw J.H."/>
            <person name="Jorgensen S.L."/>
            <person name="Zaremba-Niedzwiedzka K."/>
            <person name="Martijn J."/>
            <person name="Lind A.E."/>
            <person name="van Eijk R."/>
            <person name="Schleper C."/>
            <person name="Guy L."/>
            <person name="Ettema T.J."/>
        </authorList>
    </citation>
    <scope>NUCLEOTIDE SEQUENCE</scope>
</reference>
<dbReference type="Pfam" id="PF01208">
    <property type="entry name" value="URO-D"/>
    <property type="match status" value="1"/>
</dbReference>
<gene>
    <name evidence="2" type="ORF">LCGC14_0397820</name>
</gene>
<dbReference type="InterPro" id="IPR038071">
    <property type="entry name" value="UROD/MetE-like_sf"/>
</dbReference>
<accession>A0A0F9VJM3</accession>
<dbReference type="PANTHER" id="PTHR47099:SF1">
    <property type="entry name" value="METHYLCOBAMIDE:COM METHYLTRANSFERASE MTBA"/>
    <property type="match status" value="1"/>
</dbReference>
<evidence type="ECO:0000313" key="2">
    <source>
        <dbReference type="EMBL" id="KKN73736.1"/>
    </source>
</evidence>
<name>A0A0F9VJM3_9ZZZZ</name>
<protein>
    <recommendedName>
        <fullName evidence="1">Uroporphyrinogen decarboxylase (URO-D) domain-containing protein</fullName>
    </recommendedName>
</protein>
<dbReference type="InterPro" id="IPR052024">
    <property type="entry name" value="Methanogen_methyltrans"/>
</dbReference>
<dbReference type="InterPro" id="IPR000257">
    <property type="entry name" value="Uroporphyrinogen_deCOase"/>
</dbReference>
<comment type="caution">
    <text evidence="2">The sequence shown here is derived from an EMBL/GenBank/DDBJ whole genome shotgun (WGS) entry which is preliminary data.</text>
</comment>
<sequence length="355" mass="41030">MAEMTSHERFKRMFEHREADRVPMVDAPWGTTIERWQGEGLPKDVDWGDYFDMDIDAGINLDNSPHLPCETIEETEEYITRTNDWGTTYKVWKHATSTPDFIGHTIVDFDSWKKVKKLITPDRSRIGWGHLKTHYATWREDGRWLAGNMWFGFDVTHAWMVGTERTLMALIEEPEWIVDMWNHQLDVQLVLLDMLYAEGYTVDELFWCDDLGYKGTTFFSAQMYRDLLKPVVKRACDWAHAHDVYTHLHSCGNISQLIPEFIDAGVDALNPLEVKAGIDPVALKKQYGDQLVLHGGINAMLWDNIDAISAEMKRVIPEVKKSGGYIFSSDHSVPDSVSFENFRYIIELARELGTY</sequence>
<feature type="domain" description="Uroporphyrinogen decarboxylase (URO-D)" evidence="1">
    <location>
        <begin position="159"/>
        <end position="351"/>
    </location>
</feature>
<proteinExistence type="predicted"/>
<evidence type="ECO:0000259" key="1">
    <source>
        <dbReference type="Pfam" id="PF01208"/>
    </source>
</evidence>
<dbReference type="SUPFAM" id="SSF51726">
    <property type="entry name" value="UROD/MetE-like"/>
    <property type="match status" value="1"/>
</dbReference>
<dbReference type="PANTHER" id="PTHR47099">
    <property type="entry name" value="METHYLCOBAMIDE:COM METHYLTRANSFERASE MTBA"/>
    <property type="match status" value="1"/>
</dbReference>
<organism evidence="2">
    <name type="scientific">marine sediment metagenome</name>
    <dbReference type="NCBI Taxonomy" id="412755"/>
    <lineage>
        <taxon>unclassified sequences</taxon>
        <taxon>metagenomes</taxon>
        <taxon>ecological metagenomes</taxon>
    </lineage>
</organism>
<dbReference type="AlphaFoldDB" id="A0A0F9VJM3"/>
<dbReference type="EMBL" id="LAZR01000338">
    <property type="protein sequence ID" value="KKN73736.1"/>
    <property type="molecule type" value="Genomic_DNA"/>
</dbReference>
<dbReference type="GO" id="GO:0006779">
    <property type="term" value="P:porphyrin-containing compound biosynthetic process"/>
    <property type="evidence" value="ECO:0007669"/>
    <property type="project" value="InterPro"/>
</dbReference>